<dbReference type="EMBL" id="WODC01000006">
    <property type="protein sequence ID" value="MUM78081.1"/>
    <property type="molecule type" value="Genomic_DNA"/>
</dbReference>
<keyword evidence="1" id="KW-0812">Transmembrane</keyword>
<dbReference type="Proteomes" id="UP000461162">
    <property type="component" value="Unassembled WGS sequence"/>
</dbReference>
<accession>A0A7K1KQE8</accession>
<dbReference type="RefSeq" id="WP_155934694.1">
    <property type="nucleotide sequence ID" value="NZ_WODC01000006.1"/>
</dbReference>
<comment type="caution">
    <text evidence="2">The sequence shown here is derived from an EMBL/GenBank/DDBJ whole genome shotgun (WGS) entry which is preliminary data.</text>
</comment>
<evidence type="ECO:0000313" key="2">
    <source>
        <dbReference type="EMBL" id="MUM78081.1"/>
    </source>
</evidence>
<gene>
    <name evidence="2" type="ORF">GKC30_10580</name>
</gene>
<keyword evidence="1" id="KW-0472">Membrane</keyword>
<dbReference type="AlphaFoldDB" id="A0A7K1KQE8"/>
<keyword evidence="1" id="KW-1133">Transmembrane helix</keyword>
<reference evidence="2 3" key="1">
    <citation type="submission" date="2019-11" db="EMBL/GenBank/DDBJ databases">
        <title>Pseudodesulfovibrio alkaliphilus, sp. nov., an alkaliphilic sulfate-reducing bacteria from mud volcano of Taman peninsula, Russia.</title>
        <authorList>
            <person name="Frolova A."/>
            <person name="Merkel A.Y."/>
            <person name="Slobodkin A.I."/>
        </authorList>
    </citation>
    <scope>NUCLEOTIDE SEQUENCE [LARGE SCALE GENOMIC DNA]</scope>
    <source>
        <strain evidence="2 3">F-1</strain>
    </source>
</reference>
<feature type="transmembrane region" description="Helical" evidence="1">
    <location>
        <begin position="47"/>
        <end position="66"/>
    </location>
</feature>
<proteinExistence type="predicted"/>
<evidence type="ECO:0000256" key="1">
    <source>
        <dbReference type="SAM" id="Phobius"/>
    </source>
</evidence>
<sequence length="83" mass="9314">MSKNNKPDFFDKPKTRRMLWALLWAACGLSLVAQFFASPEPHFGFDGFLGFNALFGFACVVALVLAGRGLGFILKRDTNYYDD</sequence>
<protein>
    <submittedName>
        <fullName evidence="2">Uncharacterized protein</fullName>
    </submittedName>
</protein>
<evidence type="ECO:0000313" key="3">
    <source>
        <dbReference type="Proteomes" id="UP000461162"/>
    </source>
</evidence>
<keyword evidence="3" id="KW-1185">Reference proteome</keyword>
<organism evidence="2 3">
    <name type="scientific">Pseudodesulfovibrio alkaliphilus</name>
    <dbReference type="NCBI Taxonomy" id="2661613"/>
    <lineage>
        <taxon>Bacteria</taxon>
        <taxon>Pseudomonadati</taxon>
        <taxon>Thermodesulfobacteriota</taxon>
        <taxon>Desulfovibrionia</taxon>
        <taxon>Desulfovibrionales</taxon>
        <taxon>Desulfovibrionaceae</taxon>
    </lineage>
</organism>
<name>A0A7K1KQE8_9BACT</name>